<dbReference type="Gene3D" id="2.60.40.10">
    <property type="entry name" value="Immunoglobulins"/>
    <property type="match status" value="5"/>
</dbReference>
<dbReference type="Pfam" id="PF13895">
    <property type="entry name" value="Ig_2"/>
    <property type="match status" value="1"/>
</dbReference>
<keyword evidence="1" id="KW-0812">Transmembrane</keyword>
<evidence type="ECO:0000259" key="2">
    <source>
        <dbReference type="PROSITE" id="PS50835"/>
    </source>
</evidence>
<protein>
    <submittedName>
        <fullName evidence="3">Vascular cell adhesion protein 1</fullName>
    </submittedName>
</protein>
<dbReference type="SMART" id="SM00409">
    <property type="entry name" value="IG"/>
    <property type="match status" value="2"/>
</dbReference>
<dbReference type="InterPro" id="IPR007110">
    <property type="entry name" value="Ig-like_dom"/>
</dbReference>
<dbReference type="EMBL" id="JAOPHQ010005498">
    <property type="protein sequence ID" value="KAK0135005.1"/>
    <property type="molecule type" value="Genomic_DNA"/>
</dbReference>
<sequence>MNYGIGIGIHASGCPLELDPPNVVVQYGDSVSVNCIATSPVKNMGFESQQQAISFATNMSSLTWSVKNLTNWEIRANCYANLFDKSVLDGQCQIDTLITIYKFAENVTITDNKAGLATGELDEGIPHVFQCNVKDVAPAQNVTLTWHIGNRTVLTADPFKNSLGPIDLASQFKYIPRSEDNGLHIRCQVEFNLGPFGPKNLTQSSSLFLLRIRCKYDPPKRIAQLNDAELEVGSSHVLKCFSEANPPLNYHWDFYKTGNVEVRDEKGGSHLYIHNATEVNNGNYTCNAGNELNNISHTTGVTVKGGLSHCPLQVTTERLVVRHGDGYTVRCENSTGDALGNRKYIFWQVGRRQIPGGVWEVKNQTDWDLTRAECVARHAGIGECRKAVDVTLYTAIERYVVLMCLLRISIASLEEPDQVLIQSVGHMGALIGDTEYRLQCDIPNVAPVRNLIVRWYQDGHPMADKGTLYLTGRPHEKLDFYISTPVNVSSNISVSFGRNQSRVQFTCEAELDLGTHSLSNMSHSLNFSIQHKPSINSTKLQPKIPVFRGYPEELVCEADGNPAPDIHWFSQNGVLGSSGNLKVTEGGNYTCNATNVLGSNFYVVQVVLKEDYLPLIAGFVAVTVVAISIVFIFFYSIYYKNTKMRRYSLKNHKLNTENGNVAHNSLDLPIPLAKLH</sequence>
<dbReference type="GO" id="GO:0005178">
    <property type="term" value="F:integrin binding"/>
    <property type="evidence" value="ECO:0007669"/>
    <property type="project" value="InterPro"/>
</dbReference>
<dbReference type="GO" id="GO:0007155">
    <property type="term" value="P:cell adhesion"/>
    <property type="evidence" value="ECO:0007669"/>
    <property type="project" value="InterPro"/>
</dbReference>
<feature type="transmembrane region" description="Helical" evidence="1">
    <location>
        <begin position="612"/>
        <end position="638"/>
    </location>
</feature>
<dbReference type="InterPro" id="IPR013783">
    <property type="entry name" value="Ig-like_fold"/>
</dbReference>
<evidence type="ECO:0000313" key="4">
    <source>
        <dbReference type="Proteomes" id="UP001174136"/>
    </source>
</evidence>
<name>A0AA47NRS4_MERPO</name>
<evidence type="ECO:0000256" key="1">
    <source>
        <dbReference type="SAM" id="Phobius"/>
    </source>
</evidence>
<feature type="domain" description="Ig-like" evidence="2">
    <location>
        <begin position="533"/>
        <end position="609"/>
    </location>
</feature>
<keyword evidence="4" id="KW-1185">Reference proteome</keyword>
<evidence type="ECO:0000313" key="3">
    <source>
        <dbReference type="EMBL" id="KAK0135005.1"/>
    </source>
</evidence>
<dbReference type="SUPFAM" id="SSF48726">
    <property type="entry name" value="Immunoglobulin"/>
    <property type="match status" value="3"/>
</dbReference>
<comment type="caution">
    <text evidence="3">The sequence shown here is derived from an EMBL/GenBank/DDBJ whole genome shotgun (WGS) entry which is preliminary data.</text>
</comment>
<keyword evidence="1" id="KW-1133">Transmembrane helix</keyword>
<keyword evidence="1" id="KW-0472">Membrane</keyword>
<dbReference type="InterPro" id="IPR003598">
    <property type="entry name" value="Ig_sub2"/>
</dbReference>
<dbReference type="InterPro" id="IPR047012">
    <property type="entry name" value="ICAM_VCAM"/>
</dbReference>
<dbReference type="Proteomes" id="UP001174136">
    <property type="component" value="Unassembled WGS sequence"/>
</dbReference>
<proteinExistence type="predicted"/>
<dbReference type="PANTHER" id="PTHR13771">
    <property type="entry name" value="INTERCELLULAR ADHESION MOLECULE"/>
    <property type="match status" value="1"/>
</dbReference>
<reference evidence="3" key="1">
    <citation type="journal article" date="2023" name="Front. Mar. Sci.">
        <title>A new Merluccius polli reference genome to investigate the effects of global change in West African waters.</title>
        <authorList>
            <person name="Mateo J.L."/>
            <person name="Blanco-Fernandez C."/>
            <person name="Garcia-Vazquez E."/>
            <person name="Machado-Schiaffino G."/>
        </authorList>
    </citation>
    <scope>NUCLEOTIDE SEQUENCE</scope>
    <source>
        <strain evidence="3">C29</strain>
        <tissue evidence="3">Fin</tissue>
    </source>
</reference>
<dbReference type="Pfam" id="PF13927">
    <property type="entry name" value="Ig_3"/>
    <property type="match status" value="1"/>
</dbReference>
<feature type="domain" description="Ig-like" evidence="2">
    <location>
        <begin position="219"/>
        <end position="302"/>
    </location>
</feature>
<feature type="domain" description="Ig-like" evidence="2">
    <location>
        <begin position="416"/>
        <end position="526"/>
    </location>
</feature>
<organism evidence="3 4">
    <name type="scientific">Merluccius polli</name>
    <name type="common">Benguela hake</name>
    <name type="synonym">Merluccius cadenati</name>
    <dbReference type="NCBI Taxonomy" id="89951"/>
    <lineage>
        <taxon>Eukaryota</taxon>
        <taxon>Metazoa</taxon>
        <taxon>Chordata</taxon>
        <taxon>Craniata</taxon>
        <taxon>Vertebrata</taxon>
        <taxon>Euteleostomi</taxon>
        <taxon>Actinopterygii</taxon>
        <taxon>Neopterygii</taxon>
        <taxon>Teleostei</taxon>
        <taxon>Neoteleostei</taxon>
        <taxon>Acanthomorphata</taxon>
        <taxon>Zeiogadaria</taxon>
        <taxon>Gadariae</taxon>
        <taxon>Gadiformes</taxon>
        <taxon>Gadoidei</taxon>
        <taxon>Merlucciidae</taxon>
        <taxon>Merluccius</taxon>
    </lineage>
</organism>
<dbReference type="AlphaFoldDB" id="A0AA47NRS4"/>
<dbReference type="PANTHER" id="PTHR13771:SF9">
    <property type="entry name" value="INTERCELLULAR ADHESION MOLECULE 5"/>
    <property type="match status" value="1"/>
</dbReference>
<accession>A0AA47NRS4</accession>
<dbReference type="InterPro" id="IPR003599">
    <property type="entry name" value="Ig_sub"/>
</dbReference>
<dbReference type="SMART" id="SM00408">
    <property type="entry name" value="IGc2"/>
    <property type="match status" value="2"/>
</dbReference>
<dbReference type="InterPro" id="IPR036179">
    <property type="entry name" value="Ig-like_dom_sf"/>
</dbReference>
<gene>
    <name evidence="3" type="primary">VCAM1_3</name>
    <name evidence="3" type="ORF">N1851_029186</name>
</gene>
<dbReference type="PROSITE" id="PS50835">
    <property type="entry name" value="IG_LIKE"/>
    <property type="match status" value="3"/>
</dbReference>